<dbReference type="OrthoDB" id="151743at2157"/>
<keyword evidence="2" id="KW-1185">Reference proteome</keyword>
<gene>
    <name evidence="1" type="ORF">DK846_03935</name>
</gene>
<dbReference type="Proteomes" id="UP000245657">
    <property type="component" value="Unassembled WGS sequence"/>
</dbReference>
<protein>
    <submittedName>
        <fullName evidence="1">Uncharacterized protein</fullName>
    </submittedName>
</protein>
<accession>A0A2V2N730</accession>
<proteinExistence type="predicted"/>
<evidence type="ECO:0000313" key="2">
    <source>
        <dbReference type="Proteomes" id="UP000245657"/>
    </source>
</evidence>
<comment type="caution">
    <text evidence="1">The sequence shown here is derived from an EMBL/GenBank/DDBJ whole genome shotgun (WGS) entry which is preliminary data.</text>
</comment>
<name>A0A2V2N730_9EURY</name>
<organism evidence="1 2">
    <name type="scientific">Methanospirillum lacunae</name>
    <dbReference type="NCBI Taxonomy" id="668570"/>
    <lineage>
        <taxon>Archaea</taxon>
        <taxon>Methanobacteriati</taxon>
        <taxon>Methanobacteriota</taxon>
        <taxon>Stenosarchaea group</taxon>
        <taxon>Methanomicrobia</taxon>
        <taxon>Methanomicrobiales</taxon>
        <taxon>Methanospirillaceae</taxon>
        <taxon>Methanospirillum</taxon>
    </lineage>
</organism>
<evidence type="ECO:0000313" key="1">
    <source>
        <dbReference type="EMBL" id="PWR74305.1"/>
    </source>
</evidence>
<dbReference type="RefSeq" id="WP_109967584.1">
    <property type="nucleotide sequence ID" value="NZ_QGMY01000002.1"/>
</dbReference>
<dbReference type="EMBL" id="QGMY01000002">
    <property type="protein sequence ID" value="PWR74305.1"/>
    <property type="molecule type" value="Genomic_DNA"/>
</dbReference>
<sequence>MESRFIIFVVLILIMLSVGVYGNNLKAWDDCTWTSANGKLITGISTSDPQLTLAYPAHILQIGTNHWNQGNGTQISGTITLIHEDGTSYGPWQTKGQPVYNVSNTWWWAFPDVLVKPGNYTIIDSDKRTLSANNYSQGMGFSSIDYDYVKPKIEENPTRLSIERVDAPLSVTSCGNPEDIKIYWAGDPQYPITLYILPGIQDIQTYDWKTIISKYTFMNFSYPLIAPDALSCCQVDNVTIPYDLVLVNGDGNMSDPFPISFTCPRYYLKD</sequence>
<dbReference type="AlphaFoldDB" id="A0A2V2N730"/>
<reference evidence="1 2" key="1">
    <citation type="submission" date="2018-05" db="EMBL/GenBank/DDBJ databases">
        <title>Draft genome of Methanospirillum lacunae Ki8-1.</title>
        <authorList>
            <person name="Dueholm M.S."/>
            <person name="Nielsen P.H."/>
            <person name="Bakmann L.F."/>
            <person name="Otzen D.E."/>
        </authorList>
    </citation>
    <scope>NUCLEOTIDE SEQUENCE [LARGE SCALE GENOMIC DNA]</scope>
    <source>
        <strain evidence="1 2">Ki8-1</strain>
    </source>
</reference>